<dbReference type="RefSeq" id="WP_014374631.1">
    <property type="nucleotide sequence ID" value="NC_016943.1"/>
</dbReference>
<dbReference type="EMBL" id="FO117623">
    <property type="protein sequence ID" value="CCG01722.1"/>
    <property type="molecule type" value="Genomic_DNA"/>
</dbReference>
<dbReference type="eggNOG" id="ENOG5033DBG">
    <property type="taxonomic scope" value="Bacteria"/>
</dbReference>
<proteinExistence type="predicted"/>
<keyword evidence="3" id="KW-1185">Reference proteome</keyword>
<organism evidence="2 3">
    <name type="scientific">Blastococcus saxobsidens (strain DD2)</name>
    <dbReference type="NCBI Taxonomy" id="1146883"/>
    <lineage>
        <taxon>Bacteria</taxon>
        <taxon>Bacillati</taxon>
        <taxon>Actinomycetota</taxon>
        <taxon>Actinomycetes</taxon>
        <taxon>Geodermatophilales</taxon>
        <taxon>Geodermatophilaceae</taxon>
        <taxon>Blastococcus</taxon>
    </lineage>
</organism>
<accession>H6RSH1</accession>
<gene>
    <name evidence="2" type="ordered locus">BLASA_0769</name>
</gene>
<evidence type="ECO:0000256" key="1">
    <source>
        <dbReference type="SAM" id="MobiDB-lite"/>
    </source>
</evidence>
<evidence type="ECO:0000313" key="2">
    <source>
        <dbReference type="EMBL" id="CCG01722.1"/>
    </source>
</evidence>
<protein>
    <recommendedName>
        <fullName evidence="4">DUF4352 domain-containing protein</fullName>
    </recommendedName>
</protein>
<feature type="compositionally biased region" description="Low complexity" evidence="1">
    <location>
        <begin position="15"/>
        <end position="53"/>
    </location>
</feature>
<sequence length="200" mass="19934">MAVVAALSLVGLALGNGDEKSAAATDSSPASASPTATSEPTVPSETPDPSTDPLPQEEPGTEGSDSGEVPVLPVVALDESVAVGDVTASIALIEEIDGRATGPGDVAGPALRVTVRVVNETSGDVALDGVSVNLYHGPERTPGSPLDDPSRSPFAGALPPGDAAEGVYVFRVPADAREDVTVEVRYRAGAPLALFSGPVG</sequence>
<reference evidence="2 3" key="1">
    <citation type="journal article" date="2012" name="J. Bacteriol.">
        <title>Genome Sequence of Blastococcus saxobsidens DD2, a Stone-Inhabiting Bacterium.</title>
        <authorList>
            <person name="Chouaia B."/>
            <person name="Crotti E."/>
            <person name="Brusetti L."/>
            <person name="Daffonchio D."/>
            <person name="Essoussi I."/>
            <person name="Nouioui I."/>
            <person name="Sbissi I."/>
            <person name="Ghodhbane-Gtari F."/>
            <person name="Gtari M."/>
            <person name="Vacherie B."/>
            <person name="Barbe V."/>
            <person name="Medigue C."/>
            <person name="Gury J."/>
            <person name="Pujic P."/>
            <person name="Normand P."/>
        </authorList>
    </citation>
    <scope>NUCLEOTIDE SEQUENCE [LARGE SCALE GENOMIC DNA]</scope>
    <source>
        <strain evidence="2 3">DD2</strain>
    </source>
</reference>
<evidence type="ECO:0000313" key="3">
    <source>
        <dbReference type="Proteomes" id="UP000007517"/>
    </source>
</evidence>
<name>H6RSH1_BLASD</name>
<dbReference type="AlphaFoldDB" id="H6RSH1"/>
<evidence type="ECO:0008006" key="4">
    <source>
        <dbReference type="Google" id="ProtNLM"/>
    </source>
</evidence>
<dbReference type="KEGG" id="bsd:BLASA_0769"/>
<dbReference type="OrthoDB" id="3831250at2"/>
<reference evidence="3" key="2">
    <citation type="submission" date="2012-02" db="EMBL/GenBank/DDBJ databases">
        <title>Complete genome sequence of Blastococcus saxobsidens strain DD2.</title>
        <authorList>
            <person name="Genoscope."/>
        </authorList>
    </citation>
    <scope>NUCLEOTIDE SEQUENCE [LARGE SCALE GENOMIC DNA]</scope>
    <source>
        <strain evidence="3">DD2</strain>
    </source>
</reference>
<feature type="region of interest" description="Disordered" evidence="1">
    <location>
        <begin position="15"/>
        <end position="69"/>
    </location>
</feature>
<dbReference type="HOGENOM" id="CLU_1363992_0_0_11"/>
<dbReference type="Proteomes" id="UP000007517">
    <property type="component" value="Chromosome"/>
</dbReference>
<dbReference type="STRING" id="1146883.BLASA_0769"/>